<reference evidence="3 4" key="1">
    <citation type="submission" date="2021-03" db="EMBL/GenBank/DDBJ databases">
        <title>Novel species identification of genus Shewanella.</title>
        <authorList>
            <person name="Liu G."/>
            <person name="Zhang Q."/>
        </authorList>
    </citation>
    <scope>NUCLEOTIDE SEQUENCE [LARGE SCALE GENOMIC DNA]</scope>
    <source>
        <strain evidence="3 4">FJAT-52962</strain>
    </source>
</reference>
<dbReference type="NCBIfam" id="NF009508">
    <property type="entry name" value="PRK12866.1"/>
    <property type="match status" value="1"/>
</dbReference>
<evidence type="ECO:0000256" key="1">
    <source>
        <dbReference type="ARBA" id="ARBA00007689"/>
    </source>
</evidence>
<gene>
    <name evidence="3" type="ORF">JYB85_08240</name>
</gene>
<evidence type="ECO:0000313" key="4">
    <source>
        <dbReference type="Proteomes" id="UP000663207"/>
    </source>
</evidence>
<feature type="domain" description="YCII-related" evidence="2">
    <location>
        <begin position="1"/>
        <end position="86"/>
    </location>
</feature>
<sequence length="97" mass="10864">MHYLLMYDVIDDYVARRTEFRAPHLAHAKAAEARGELLLAGALADPVDGAILLFNADSPEVVERFARADPYVINGLITRWRVRPWTTVVGSLLNKTT</sequence>
<dbReference type="EMBL" id="CP071502">
    <property type="protein sequence ID" value="QSX38779.1"/>
    <property type="molecule type" value="Genomic_DNA"/>
</dbReference>
<dbReference type="PANTHER" id="PTHR33606:SF3">
    <property type="entry name" value="PROTEIN YCII"/>
    <property type="match status" value="1"/>
</dbReference>
<organism evidence="3 4">
    <name type="scientific">Shewanella sedimentimangrovi</name>
    <dbReference type="NCBI Taxonomy" id="2814293"/>
    <lineage>
        <taxon>Bacteria</taxon>
        <taxon>Pseudomonadati</taxon>
        <taxon>Pseudomonadota</taxon>
        <taxon>Gammaproteobacteria</taxon>
        <taxon>Alteromonadales</taxon>
        <taxon>Shewanellaceae</taxon>
        <taxon>Shewanella</taxon>
    </lineage>
</organism>
<dbReference type="InterPro" id="IPR011008">
    <property type="entry name" value="Dimeric_a/b-barrel"/>
</dbReference>
<dbReference type="Pfam" id="PF03795">
    <property type="entry name" value="YCII"/>
    <property type="match status" value="1"/>
</dbReference>
<name>A0ABX7R5Q1_9GAMM</name>
<dbReference type="InterPro" id="IPR005545">
    <property type="entry name" value="YCII"/>
</dbReference>
<protein>
    <submittedName>
        <fullName evidence="3">YciI family protein</fullName>
    </submittedName>
</protein>
<dbReference type="Proteomes" id="UP000663207">
    <property type="component" value="Chromosome"/>
</dbReference>
<dbReference type="RefSeq" id="WP_207381796.1">
    <property type="nucleotide sequence ID" value="NZ_CP071502.1"/>
</dbReference>
<comment type="similarity">
    <text evidence="1">Belongs to the YciI family.</text>
</comment>
<dbReference type="Gene3D" id="3.30.70.1060">
    <property type="entry name" value="Dimeric alpha+beta barrel"/>
    <property type="match status" value="1"/>
</dbReference>
<dbReference type="SUPFAM" id="SSF54909">
    <property type="entry name" value="Dimeric alpha+beta barrel"/>
    <property type="match status" value="1"/>
</dbReference>
<accession>A0ABX7R5Q1</accession>
<evidence type="ECO:0000259" key="2">
    <source>
        <dbReference type="Pfam" id="PF03795"/>
    </source>
</evidence>
<dbReference type="InterPro" id="IPR051807">
    <property type="entry name" value="Sec-metab_biosynth-assoc"/>
</dbReference>
<keyword evidence="4" id="KW-1185">Reference proteome</keyword>
<proteinExistence type="inferred from homology"/>
<evidence type="ECO:0000313" key="3">
    <source>
        <dbReference type="EMBL" id="QSX38779.1"/>
    </source>
</evidence>
<dbReference type="PANTHER" id="PTHR33606">
    <property type="entry name" value="PROTEIN YCII"/>
    <property type="match status" value="1"/>
</dbReference>